<comment type="caution">
    <text evidence="2">The sequence shown here is derived from an EMBL/GenBank/DDBJ whole genome shotgun (WGS) entry which is preliminary data.</text>
</comment>
<dbReference type="InterPro" id="IPR041581">
    <property type="entry name" value="Glyoxalase_6"/>
</dbReference>
<sequence>MAPDIAALTEARDRAVTLGATLRLDRSDDPDEPLYALADPMGHTFCIFVA</sequence>
<dbReference type="Proteomes" id="UP001500843">
    <property type="component" value="Unassembled WGS sequence"/>
</dbReference>
<feature type="domain" description="Glyoxalase-like" evidence="1">
    <location>
        <begin position="8"/>
        <end position="48"/>
    </location>
</feature>
<dbReference type="Pfam" id="PF18029">
    <property type="entry name" value="Glyoxalase_6"/>
    <property type="match status" value="1"/>
</dbReference>
<dbReference type="RefSeq" id="WP_372496153.1">
    <property type="nucleotide sequence ID" value="NZ_BAABHM010000017.1"/>
</dbReference>
<evidence type="ECO:0000259" key="1">
    <source>
        <dbReference type="Pfam" id="PF18029"/>
    </source>
</evidence>
<proteinExistence type="predicted"/>
<accession>A0ABP8XTI0</accession>
<dbReference type="SUPFAM" id="SSF54593">
    <property type="entry name" value="Glyoxalase/Bleomycin resistance protein/Dihydroxybiphenyl dioxygenase"/>
    <property type="match status" value="1"/>
</dbReference>
<gene>
    <name evidence="2" type="ORF">GCM10023198_40200</name>
</gene>
<organism evidence="2 3">
    <name type="scientific">Promicromonospora umidemergens</name>
    <dbReference type="NCBI Taxonomy" id="629679"/>
    <lineage>
        <taxon>Bacteria</taxon>
        <taxon>Bacillati</taxon>
        <taxon>Actinomycetota</taxon>
        <taxon>Actinomycetes</taxon>
        <taxon>Micrococcales</taxon>
        <taxon>Promicromonosporaceae</taxon>
        <taxon>Promicromonospora</taxon>
    </lineage>
</organism>
<evidence type="ECO:0000313" key="3">
    <source>
        <dbReference type="Proteomes" id="UP001500843"/>
    </source>
</evidence>
<keyword evidence="3" id="KW-1185">Reference proteome</keyword>
<evidence type="ECO:0000313" key="2">
    <source>
        <dbReference type="EMBL" id="GAA4713168.1"/>
    </source>
</evidence>
<name>A0ABP8XTI0_9MICO</name>
<dbReference type="InterPro" id="IPR029068">
    <property type="entry name" value="Glyas_Bleomycin-R_OHBP_Dase"/>
</dbReference>
<dbReference type="Gene3D" id="3.10.180.10">
    <property type="entry name" value="2,3-Dihydroxybiphenyl 1,2-Dioxygenase, domain 1"/>
    <property type="match status" value="1"/>
</dbReference>
<dbReference type="EMBL" id="BAABHM010000017">
    <property type="protein sequence ID" value="GAA4713168.1"/>
    <property type="molecule type" value="Genomic_DNA"/>
</dbReference>
<reference evidence="3" key="1">
    <citation type="journal article" date="2019" name="Int. J. Syst. Evol. Microbiol.">
        <title>The Global Catalogue of Microorganisms (GCM) 10K type strain sequencing project: providing services to taxonomists for standard genome sequencing and annotation.</title>
        <authorList>
            <consortium name="The Broad Institute Genomics Platform"/>
            <consortium name="The Broad Institute Genome Sequencing Center for Infectious Disease"/>
            <person name="Wu L."/>
            <person name="Ma J."/>
        </authorList>
    </citation>
    <scope>NUCLEOTIDE SEQUENCE [LARGE SCALE GENOMIC DNA]</scope>
    <source>
        <strain evidence="3">JCM 17975</strain>
    </source>
</reference>
<protein>
    <recommendedName>
        <fullName evidence="1">Glyoxalase-like domain-containing protein</fullName>
    </recommendedName>
</protein>